<evidence type="ECO:0000259" key="2">
    <source>
        <dbReference type="PROSITE" id="PS50004"/>
    </source>
</evidence>
<evidence type="ECO:0000313" key="6">
    <source>
        <dbReference type="Proteomes" id="UP000747110"/>
    </source>
</evidence>
<organism evidence="4 5">
    <name type="scientific">Volvox reticuliferus</name>
    <dbReference type="NCBI Taxonomy" id="1737510"/>
    <lineage>
        <taxon>Eukaryota</taxon>
        <taxon>Viridiplantae</taxon>
        <taxon>Chlorophyta</taxon>
        <taxon>core chlorophytes</taxon>
        <taxon>Chlorophyceae</taxon>
        <taxon>CS clade</taxon>
        <taxon>Chlamydomonadales</taxon>
        <taxon>Volvocaceae</taxon>
        <taxon>Volvox</taxon>
    </lineage>
</organism>
<evidence type="ECO:0000313" key="4">
    <source>
        <dbReference type="EMBL" id="GIM04862.1"/>
    </source>
</evidence>
<dbReference type="InterPro" id="IPR002921">
    <property type="entry name" value="Fungal_lipase-type"/>
</dbReference>
<dbReference type="SUPFAM" id="SSF49562">
    <property type="entry name" value="C2 domain (Calcium/lipid-binding domain, CaLB)"/>
    <property type="match status" value="1"/>
</dbReference>
<keyword evidence="1" id="KW-1133">Transmembrane helix</keyword>
<dbReference type="EMBL" id="BNCP01000020">
    <property type="protein sequence ID" value="GIL80940.1"/>
    <property type="molecule type" value="Genomic_DNA"/>
</dbReference>
<dbReference type="Gene3D" id="2.60.40.150">
    <property type="entry name" value="C2 domain"/>
    <property type="match status" value="1"/>
</dbReference>
<dbReference type="InterPro" id="IPR000008">
    <property type="entry name" value="C2_dom"/>
</dbReference>
<dbReference type="InterPro" id="IPR035892">
    <property type="entry name" value="C2_domain_sf"/>
</dbReference>
<dbReference type="OrthoDB" id="430884at2759"/>
<dbReference type="GO" id="GO:0006629">
    <property type="term" value="P:lipid metabolic process"/>
    <property type="evidence" value="ECO:0007669"/>
    <property type="project" value="InterPro"/>
</dbReference>
<evidence type="ECO:0000256" key="1">
    <source>
        <dbReference type="SAM" id="Phobius"/>
    </source>
</evidence>
<dbReference type="CDD" id="cd00030">
    <property type="entry name" value="C2"/>
    <property type="match status" value="1"/>
</dbReference>
<dbReference type="Gene3D" id="3.40.50.1820">
    <property type="entry name" value="alpha/beta hydrolase"/>
    <property type="match status" value="1"/>
</dbReference>
<sequence>MVDPFHWISVGIKSVGAYGFVGAGFAIFGFLAGSWSARRKQYKNARMATGKGRKASYQAVLNTEDEFLLEYTYEGKPQAPKDYAAEPNAHPTLGVPTPAVYNHQHAKIMARLATQAYKMPKDNEGYRTRNIRGLPTVTFFDKSLLTQVFKGVLRIQVVRANCLRPANLAGLARPFVEVFVSASSSRTRLAGQTLNPVWEDEVHWLYIRDPQYDSLCARVVDAARFTAGEDLGVAVLGLEGLARNPGDELMFKLPLRGFAGENSTLTLACRYLPFTETAGPETISELLEVEEDGILLRGEPASISTLGEGDMKPVAYIDCGLTDTQVWLFSDPGKRHFVISFRGTEALLDIITDARLLPSVFKTITEARRGNVSVHRGFMRAYSSVRRLLSSLLQLITTSGTGPWDVTLTGHSLGGALATLAAYEIGMYKQYAGRIKSLSLYTFGSPRVGNKNFAKDFDALVPDTWRFTNRLDIVPSIPPTGIFLKFCHVGHPVRLRGKGELLKGLNNVEMEENRDKDAQVNIQKDINWLRSALTFRGVAEHSCDLYISRIHEAGGYC</sequence>
<dbReference type="CDD" id="cd00519">
    <property type="entry name" value="Lipase_3"/>
    <property type="match status" value="1"/>
</dbReference>
<feature type="transmembrane region" description="Helical" evidence="1">
    <location>
        <begin position="15"/>
        <end position="37"/>
    </location>
</feature>
<dbReference type="Proteomes" id="UP000747110">
    <property type="component" value="Unassembled WGS sequence"/>
</dbReference>
<dbReference type="AlphaFoldDB" id="A0A8J4LPX4"/>
<comment type="caution">
    <text evidence="4">The sequence shown here is derived from an EMBL/GenBank/DDBJ whole genome shotgun (WGS) entry which is preliminary data.</text>
</comment>
<protein>
    <recommendedName>
        <fullName evidence="2">C2 domain-containing protein</fullName>
    </recommendedName>
</protein>
<accession>A0A8J4LPX4</accession>
<dbReference type="SUPFAM" id="SSF53474">
    <property type="entry name" value="alpha/beta-Hydrolases"/>
    <property type="match status" value="1"/>
</dbReference>
<evidence type="ECO:0000313" key="3">
    <source>
        <dbReference type="EMBL" id="GIL80940.1"/>
    </source>
</evidence>
<dbReference type="PANTHER" id="PTHR47759">
    <property type="entry name" value="OS04G0509100 PROTEIN"/>
    <property type="match status" value="1"/>
</dbReference>
<keyword evidence="1" id="KW-0472">Membrane</keyword>
<dbReference type="Proteomes" id="UP000722791">
    <property type="component" value="Unassembled WGS sequence"/>
</dbReference>
<feature type="domain" description="C2" evidence="2">
    <location>
        <begin position="131"/>
        <end position="251"/>
    </location>
</feature>
<dbReference type="EMBL" id="BNCQ01000017">
    <property type="protein sequence ID" value="GIM04862.1"/>
    <property type="molecule type" value="Genomic_DNA"/>
</dbReference>
<evidence type="ECO:0000313" key="5">
    <source>
        <dbReference type="Proteomes" id="UP000722791"/>
    </source>
</evidence>
<dbReference type="InterPro" id="IPR029058">
    <property type="entry name" value="AB_hydrolase_fold"/>
</dbReference>
<dbReference type="Pfam" id="PF01764">
    <property type="entry name" value="Lipase_3"/>
    <property type="match status" value="1"/>
</dbReference>
<keyword evidence="6" id="KW-1185">Reference proteome</keyword>
<name>A0A8J4LPX4_9CHLO</name>
<keyword evidence="1" id="KW-0812">Transmembrane</keyword>
<gene>
    <name evidence="3" type="ORF">Vretifemale_10081</name>
    <name evidence="4" type="ORF">Vretimale_9351</name>
</gene>
<dbReference type="Pfam" id="PF00168">
    <property type="entry name" value="C2"/>
    <property type="match status" value="1"/>
</dbReference>
<proteinExistence type="predicted"/>
<dbReference type="SMART" id="SM00239">
    <property type="entry name" value="C2"/>
    <property type="match status" value="1"/>
</dbReference>
<dbReference type="PANTHER" id="PTHR47759:SF2">
    <property type="entry name" value="TRIGLYCERIDE LIPASE"/>
    <property type="match status" value="1"/>
</dbReference>
<reference evidence="4" key="1">
    <citation type="journal article" date="2021" name="Proc. Natl. Acad. Sci. U.S.A.">
        <title>Three genomes in the algal genus Volvox reveal the fate of a haploid sex-determining region after a transition to homothallism.</title>
        <authorList>
            <person name="Yamamoto K."/>
            <person name="Hamaji T."/>
            <person name="Kawai-Toyooka H."/>
            <person name="Matsuzaki R."/>
            <person name="Takahashi F."/>
            <person name="Nishimura Y."/>
            <person name="Kawachi M."/>
            <person name="Noguchi H."/>
            <person name="Minakuchi Y."/>
            <person name="Umen J.G."/>
            <person name="Toyoda A."/>
            <person name="Nozaki H."/>
        </authorList>
    </citation>
    <scope>NUCLEOTIDE SEQUENCE</scope>
    <source>
        <strain evidence="4">NIES-3785</strain>
        <strain evidence="3">NIES-3786</strain>
    </source>
</reference>
<dbReference type="PROSITE" id="PS50004">
    <property type="entry name" value="C2"/>
    <property type="match status" value="1"/>
</dbReference>